<proteinExistence type="inferred from homology"/>
<name>A0A6B2LE28_9EUKA</name>
<evidence type="ECO:0000256" key="9">
    <source>
        <dbReference type="ARBA" id="ARBA00022801"/>
    </source>
</evidence>
<evidence type="ECO:0000256" key="7">
    <source>
        <dbReference type="ARBA" id="ARBA00022722"/>
    </source>
</evidence>
<protein>
    <recommendedName>
        <fullName evidence="5">poly(A)-specific ribonuclease</fullName>
        <ecNumber evidence="5">3.1.13.4</ecNumber>
    </recommendedName>
</protein>
<dbReference type="GO" id="GO:0005737">
    <property type="term" value="C:cytoplasm"/>
    <property type="evidence" value="ECO:0007669"/>
    <property type="project" value="UniProtKB-SubCell"/>
</dbReference>
<evidence type="ECO:0000256" key="5">
    <source>
        <dbReference type="ARBA" id="ARBA00012161"/>
    </source>
</evidence>
<comment type="subcellular location">
    <subcellularLocation>
        <location evidence="3">Cytoplasm</location>
    </subcellularLocation>
    <subcellularLocation>
        <location evidence="2">Nucleus</location>
    </subcellularLocation>
</comment>
<dbReference type="AlphaFoldDB" id="A0A6B2LE28"/>
<evidence type="ECO:0000256" key="6">
    <source>
        <dbReference type="ARBA" id="ARBA00022490"/>
    </source>
</evidence>
<keyword evidence="14" id="KW-0539">Nucleus</keyword>
<dbReference type="InterPro" id="IPR036397">
    <property type="entry name" value="RNaseH_sf"/>
</dbReference>
<evidence type="ECO:0000256" key="3">
    <source>
        <dbReference type="ARBA" id="ARBA00004496"/>
    </source>
</evidence>
<keyword evidence="13" id="KW-0804">Transcription</keyword>
<dbReference type="GO" id="GO:0046872">
    <property type="term" value="F:metal ion binding"/>
    <property type="evidence" value="ECO:0007669"/>
    <property type="project" value="UniProtKB-KW"/>
</dbReference>
<evidence type="ECO:0000256" key="12">
    <source>
        <dbReference type="ARBA" id="ARBA00023015"/>
    </source>
</evidence>
<keyword evidence="12" id="KW-0805">Transcription regulation</keyword>
<reference evidence="15" key="1">
    <citation type="journal article" date="2020" name="J. Eukaryot. Microbiol.">
        <title>De novo Sequencing, Assembly and Annotation of the Transcriptome for the Free-Living Testate Amoeba Arcella intermedia.</title>
        <authorList>
            <person name="Ribeiro G.M."/>
            <person name="Porfirio-Sousa A.L."/>
            <person name="Maurer-Alcala X.X."/>
            <person name="Katz L.A."/>
            <person name="Lahr D.J.G."/>
        </authorList>
    </citation>
    <scope>NUCLEOTIDE SEQUENCE</scope>
</reference>
<comment type="catalytic activity">
    <reaction evidence="1">
        <text>Exonucleolytic cleavage of poly(A) to 5'-AMP.</text>
        <dbReference type="EC" id="3.1.13.4"/>
    </reaction>
</comment>
<keyword evidence="8" id="KW-0479">Metal-binding</keyword>
<dbReference type="EC" id="3.1.13.4" evidence="5"/>
<dbReference type="InterPro" id="IPR012337">
    <property type="entry name" value="RNaseH-like_sf"/>
</dbReference>
<dbReference type="PANTHER" id="PTHR10797">
    <property type="entry name" value="CCR4-NOT TRANSCRIPTION COMPLEX SUBUNIT"/>
    <property type="match status" value="1"/>
</dbReference>
<dbReference type="Gene3D" id="3.30.420.10">
    <property type="entry name" value="Ribonuclease H-like superfamily/Ribonuclease H"/>
    <property type="match status" value="1"/>
</dbReference>
<dbReference type="GO" id="GO:0005634">
    <property type="term" value="C:nucleus"/>
    <property type="evidence" value="ECO:0007669"/>
    <property type="project" value="UniProtKB-SubCell"/>
</dbReference>
<evidence type="ECO:0000256" key="11">
    <source>
        <dbReference type="ARBA" id="ARBA00022884"/>
    </source>
</evidence>
<dbReference type="GO" id="GO:0004535">
    <property type="term" value="F:poly(A)-specific ribonuclease activity"/>
    <property type="evidence" value="ECO:0007669"/>
    <property type="project" value="UniProtKB-EC"/>
</dbReference>
<dbReference type="InterPro" id="IPR006941">
    <property type="entry name" value="RNase_CAF1"/>
</dbReference>
<comment type="similarity">
    <text evidence="4">Belongs to the CAF1 family.</text>
</comment>
<dbReference type="InterPro" id="IPR039637">
    <property type="entry name" value="CNOT7/CNOT8/Pop2"/>
</dbReference>
<keyword evidence="11" id="KW-0694">RNA-binding</keyword>
<organism evidence="15">
    <name type="scientific">Arcella intermedia</name>
    <dbReference type="NCBI Taxonomy" id="1963864"/>
    <lineage>
        <taxon>Eukaryota</taxon>
        <taxon>Amoebozoa</taxon>
        <taxon>Tubulinea</taxon>
        <taxon>Elardia</taxon>
        <taxon>Arcellinida</taxon>
        <taxon>Sphaerothecina</taxon>
        <taxon>Arcellidae</taxon>
        <taxon>Arcella</taxon>
    </lineage>
</organism>
<keyword evidence="6" id="KW-0963">Cytoplasm</keyword>
<evidence type="ECO:0000256" key="8">
    <source>
        <dbReference type="ARBA" id="ARBA00022723"/>
    </source>
</evidence>
<evidence type="ECO:0000256" key="10">
    <source>
        <dbReference type="ARBA" id="ARBA00022839"/>
    </source>
</evidence>
<dbReference type="FunFam" id="3.30.420.10:FF:000048">
    <property type="entry name" value="CCR4-associated factor 1, putative"/>
    <property type="match status" value="1"/>
</dbReference>
<keyword evidence="10" id="KW-0269">Exonuclease</keyword>
<dbReference type="EMBL" id="GIBP01006285">
    <property type="protein sequence ID" value="NDV35254.1"/>
    <property type="molecule type" value="Transcribed_RNA"/>
</dbReference>
<evidence type="ECO:0000256" key="14">
    <source>
        <dbReference type="ARBA" id="ARBA00023242"/>
    </source>
</evidence>
<evidence type="ECO:0000256" key="4">
    <source>
        <dbReference type="ARBA" id="ARBA00008372"/>
    </source>
</evidence>
<keyword evidence="9" id="KW-0378">Hydrolase</keyword>
<accession>A0A6B2LE28</accession>
<evidence type="ECO:0000256" key="13">
    <source>
        <dbReference type="ARBA" id="ARBA00023163"/>
    </source>
</evidence>
<dbReference type="GO" id="GO:0003723">
    <property type="term" value="F:RNA binding"/>
    <property type="evidence" value="ECO:0007669"/>
    <property type="project" value="UniProtKB-KW"/>
</dbReference>
<evidence type="ECO:0000313" key="15">
    <source>
        <dbReference type="EMBL" id="NDV35254.1"/>
    </source>
</evidence>
<evidence type="ECO:0000256" key="2">
    <source>
        <dbReference type="ARBA" id="ARBA00004123"/>
    </source>
</evidence>
<sequence>MEKAMKHIRDIIEDFPYISMDTEYPGIVARPVGSFNKNNLNYQTLRCNVDLLKLIQLGLTFSDENGRSPTPSTWQFNFRFDLSEDMYARESIDLLKTAGIDFKKHNEMGVDVQDFGELLITSGLVLNEDVKWIAFHSGYDLGYLIKLVTCLPLPKKQSDFFETVKVFFPCIYDVKYMMKSCRNLKGGLQDLADDLDVGRIGPQHQAGSDALLTLQAFFKMKELFFEGHIDDDKYRGVLYGLGISWSPHTYLGSDLQDM</sequence>
<dbReference type="Pfam" id="PF04857">
    <property type="entry name" value="CAF1"/>
    <property type="match status" value="2"/>
</dbReference>
<evidence type="ECO:0000256" key="1">
    <source>
        <dbReference type="ARBA" id="ARBA00001663"/>
    </source>
</evidence>
<dbReference type="GO" id="GO:0030014">
    <property type="term" value="C:CCR4-NOT complex"/>
    <property type="evidence" value="ECO:0007669"/>
    <property type="project" value="InterPro"/>
</dbReference>
<keyword evidence="7" id="KW-0540">Nuclease</keyword>
<dbReference type="SUPFAM" id="SSF53098">
    <property type="entry name" value="Ribonuclease H-like"/>
    <property type="match status" value="1"/>
</dbReference>